<keyword evidence="1" id="KW-0732">Signal</keyword>
<organism evidence="2 3">
    <name type="scientific">Phytophthora pseudosyringae</name>
    <dbReference type="NCBI Taxonomy" id="221518"/>
    <lineage>
        <taxon>Eukaryota</taxon>
        <taxon>Sar</taxon>
        <taxon>Stramenopiles</taxon>
        <taxon>Oomycota</taxon>
        <taxon>Peronosporomycetes</taxon>
        <taxon>Peronosporales</taxon>
        <taxon>Peronosporaceae</taxon>
        <taxon>Phytophthora</taxon>
    </lineage>
</organism>
<evidence type="ECO:0000313" key="3">
    <source>
        <dbReference type="Proteomes" id="UP000694044"/>
    </source>
</evidence>
<proteinExistence type="predicted"/>
<dbReference type="AlphaFoldDB" id="A0A8T1V492"/>
<evidence type="ECO:0000313" key="2">
    <source>
        <dbReference type="EMBL" id="KAG7376082.1"/>
    </source>
</evidence>
<evidence type="ECO:0000256" key="1">
    <source>
        <dbReference type="SAM" id="SignalP"/>
    </source>
</evidence>
<evidence type="ECO:0008006" key="4">
    <source>
        <dbReference type="Google" id="ProtNLM"/>
    </source>
</evidence>
<name>A0A8T1V492_9STRA</name>
<dbReference type="EMBL" id="JAGDFM010000821">
    <property type="protein sequence ID" value="KAG7376082.1"/>
    <property type="molecule type" value="Genomic_DNA"/>
</dbReference>
<feature type="chain" id="PRO_5035800644" description="RxLR effector protein" evidence="1">
    <location>
        <begin position="25"/>
        <end position="128"/>
    </location>
</feature>
<keyword evidence="3" id="KW-1185">Reference proteome</keyword>
<dbReference type="OrthoDB" id="114784at2759"/>
<protein>
    <recommendedName>
        <fullName evidence="4">RxLR effector protein</fullName>
    </recommendedName>
</protein>
<accession>A0A8T1V492</accession>
<feature type="signal peptide" evidence="1">
    <location>
        <begin position="1"/>
        <end position="24"/>
    </location>
</feature>
<dbReference type="Proteomes" id="UP000694044">
    <property type="component" value="Unassembled WGS sequence"/>
</dbReference>
<reference evidence="2" key="1">
    <citation type="submission" date="2021-02" db="EMBL/GenBank/DDBJ databases">
        <authorList>
            <person name="Palmer J.M."/>
        </authorList>
    </citation>
    <scope>NUCLEOTIDE SEQUENCE</scope>
    <source>
        <strain evidence="2">SCRP734</strain>
    </source>
</reference>
<gene>
    <name evidence="2" type="ORF">PHYPSEUDO_014502</name>
</gene>
<sequence>MRVSQVLLATTVVLLATSTKTTTASDTTTKSKTPVPAIDDSDLFMQKIPFKYGNMTGTMSIKIDPNSLHELSEDELASTDASKVYDFTQSDETGSDGEERGLFGRSFVDKLLAMFKFDRLAYLLSKAH</sequence>
<comment type="caution">
    <text evidence="2">The sequence shown here is derived from an EMBL/GenBank/DDBJ whole genome shotgun (WGS) entry which is preliminary data.</text>
</comment>